<accession>A0ABN1WC21</accession>
<keyword evidence="3" id="KW-1185">Reference proteome</keyword>
<reference evidence="2 3" key="1">
    <citation type="journal article" date="2019" name="Int. J. Syst. Evol. Microbiol.">
        <title>The Global Catalogue of Microorganisms (GCM) 10K type strain sequencing project: providing services to taxonomists for standard genome sequencing and annotation.</title>
        <authorList>
            <consortium name="The Broad Institute Genomics Platform"/>
            <consortium name="The Broad Institute Genome Sequencing Center for Infectious Disease"/>
            <person name="Wu L."/>
            <person name="Ma J."/>
        </authorList>
    </citation>
    <scope>NUCLEOTIDE SEQUENCE [LARGE SCALE GENOMIC DNA]</scope>
    <source>
        <strain evidence="2 3">JCM 13004</strain>
    </source>
</reference>
<proteinExistence type="predicted"/>
<evidence type="ECO:0000256" key="1">
    <source>
        <dbReference type="SAM" id="MobiDB-lite"/>
    </source>
</evidence>
<comment type="caution">
    <text evidence="2">The sequence shown here is derived from an EMBL/GenBank/DDBJ whole genome shotgun (WGS) entry which is preliminary data.</text>
</comment>
<protein>
    <submittedName>
        <fullName evidence="2">Uncharacterized protein</fullName>
    </submittedName>
</protein>
<feature type="region of interest" description="Disordered" evidence="1">
    <location>
        <begin position="85"/>
        <end position="109"/>
    </location>
</feature>
<organism evidence="2 3">
    <name type="scientific">Kitasatospora nipponensis</name>
    <dbReference type="NCBI Taxonomy" id="258049"/>
    <lineage>
        <taxon>Bacteria</taxon>
        <taxon>Bacillati</taxon>
        <taxon>Actinomycetota</taxon>
        <taxon>Actinomycetes</taxon>
        <taxon>Kitasatosporales</taxon>
        <taxon>Streptomycetaceae</taxon>
        <taxon>Kitasatospora</taxon>
    </lineage>
</organism>
<dbReference type="EMBL" id="BAAALF010000068">
    <property type="protein sequence ID" value="GAA1244689.1"/>
    <property type="molecule type" value="Genomic_DNA"/>
</dbReference>
<dbReference type="Proteomes" id="UP001500037">
    <property type="component" value="Unassembled WGS sequence"/>
</dbReference>
<sequence>MSLHPRSGEQVPSLTAKIARVINPGGTTEIWVRDRLDGLWCDEDFAGWYPRDGRPGISPAQLATVCVSVSPWVPGGFMQQAGMGRVQRGNPAGQTGDDGARSAATRRHVSAGSAVAVQVTQEPCAEPPACRRRLGGAGPPSPAARASAPGPAELIALPLRGYSSNSARNKILGTGFPSGEGHLSAMHRRSGWARARRDPFSVSLSFHIASRQTVDGWSQDSVSAGQKGA</sequence>
<gene>
    <name evidence="2" type="ORF">GCM10009665_39450</name>
</gene>
<name>A0ABN1WC21_9ACTN</name>
<evidence type="ECO:0000313" key="2">
    <source>
        <dbReference type="EMBL" id="GAA1244689.1"/>
    </source>
</evidence>
<evidence type="ECO:0000313" key="3">
    <source>
        <dbReference type="Proteomes" id="UP001500037"/>
    </source>
</evidence>